<reference evidence="2" key="1">
    <citation type="submission" date="2020-08" db="EMBL/GenBank/DDBJ databases">
        <title>Genome public.</title>
        <authorList>
            <person name="Liu C."/>
            <person name="Sun Q."/>
        </authorList>
    </citation>
    <scope>NUCLEOTIDE SEQUENCE</scope>
    <source>
        <strain evidence="2">NSJ-33</strain>
    </source>
</reference>
<dbReference type="AlphaFoldDB" id="A0A926E592"/>
<evidence type="ECO:0000313" key="2">
    <source>
        <dbReference type="EMBL" id="MBC8560497.1"/>
    </source>
</evidence>
<accession>A0A926E592</accession>
<evidence type="ECO:0000259" key="1">
    <source>
        <dbReference type="Pfam" id="PF12392"/>
    </source>
</evidence>
<dbReference type="PANTHER" id="PTHR30217">
    <property type="entry name" value="PEPTIDASE U32 FAMILY"/>
    <property type="match status" value="1"/>
</dbReference>
<dbReference type="PANTHER" id="PTHR30217:SF10">
    <property type="entry name" value="23S RRNA 5-HYDROXYCYTIDINE C2501 SYNTHASE"/>
    <property type="match status" value="1"/>
</dbReference>
<evidence type="ECO:0000313" key="3">
    <source>
        <dbReference type="Proteomes" id="UP000610760"/>
    </source>
</evidence>
<proteinExistence type="predicted"/>
<comment type="caution">
    <text evidence="2">The sequence shown here is derived from an EMBL/GenBank/DDBJ whole genome shotgun (WGS) entry which is preliminary data.</text>
</comment>
<dbReference type="Pfam" id="PF12392">
    <property type="entry name" value="DUF3656"/>
    <property type="match status" value="1"/>
</dbReference>
<dbReference type="InterPro" id="IPR020988">
    <property type="entry name" value="Pept_U32_collagenase"/>
</dbReference>
<keyword evidence="3" id="KW-1185">Reference proteome</keyword>
<name>A0A926E592_9FIRM</name>
<gene>
    <name evidence="2" type="ORF">H8710_10525</name>
</gene>
<dbReference type="InterPro" id="IPR001539">
    <property type="entry name" value="Peptidase_U32"/>
</dbReference>
<dbReference type="Pfam" id="PF01136">
    <property type="entry name" value="Peptidase_U32"/>
    <property type="match status" value="1"/>
</dbReference>
<dbReference type="EMBL" id="JACRSV010000003">
    <property type="protein sequence ID" value="MBC8560497.1"/>
    <property type="molecule type" value="Genomic_DNA"/>
</dbReference>
<dbReference type="Proteomes" id="UP000610760">
    <property type="component" value="Unassembled WGS sequence"/>
</dbReference>
<dbReference type="RefSeq" id="WP_249295484.1">
    <property type="nucleotide sequence ID" value="NZ_JACRSV010000003.1"/>
</dbReference>
<feature type="domain" description="Peptidase U32 collagenase" evidence="1">
    <location>
        <begin position="312"/>
        <end position="410"/>
    </location>
</feature>
<organism evidence="2 3">
    <name type="scientific">Fumia xinanensis</name>
    <dbReference type="NCBI Taxonomy" id="2763659"/>
    <lineage>
        <taxon>Bacteria</taxon>
        <taxon>Bacillati</taxon>
        <taxon>Bacillota</taxon>
        <taxon>Clostridia</taxon>
        <taxon>Eubacteriales</taxon>
        <taxon>Oscillospiraceae</taxon>
        <taxon>Fumia</taxon>
    </lineage>
</organism>
<protein>
    <submittedName>
        <fullName evidence="2">U32 family peptidase</fullName>
    </submittedName>
</protein>
<sequence length="683" mass="75506">MNKVEILAPVGSMEALEAAVRCGADAVYLGQKNFSARKNSQNFGEEELCEAVTYAHRCGVQVHQALNILVFDHELDDLKRCIHAACRAGVDALIVQDLGVASIIKALAPDMPLHASTQMAIYSPAGVKTAETLGFSRVVLARELSRKEIARIRETTSLELEVFVHGAHCMCVSGQCYMSAMFGGKSGNRGQCAQPCRLPFTVKGKGENVLSLKDMSLVDQLPLLQEMGVDSVKIEGRMKRPEYVAAAVTACRKALSGEKPDIGSLQAVFSRSGFTSGYFDAKVDGTMFGFRKKEDVVSANEVFKPLAQLYHKQTPLVPVSMFFSMKRNAPIRLEIRDSAGNVVSAEGENPQEALHLSAAPDSARKFLSKLGGTPYYLESFEAEMDDGLTLSSAAFNAVRRDAVKKLNLLRQGTPVKFSDCPLPSVETLKPVSEPAFWGKFLHYAQIPWEEEPYLDKILLPINEIEAHQKELFPYRGKIIPVPPRFAFGTEERVRAQLKRLKETGFSSLYCDNIAHITLGQQSGMELVGGPNLNLANSYSLKTVKNLGLASAIISIEDKLDWIRKLRMPLPAGVVGYGHLPLMAVRNCPVKAQIGCKDCGQKGALVDRKGFHFPVRCDGEVSYIYNTLPLSISDRRHEFKNIRFILLDFTIEETEQAKEIINAFRFGKKLPQECTRGLYYRGVE</sequence>
<dbReference type="InterPro" id="IPR051454">
    <property type="entry name" value="RNA/ubiquinone_mod_enzymes"/>
</dbReference>